<dbReference type="EMBL" id="LWQU01000152">
    <property type="protein sequence ID" value="OAN48928.1"/>
    <property type="molecule type" value="Genomic_DNA"/>
</dbReference>
<dbReference type="InterPro" id="IPR027417">
    <property type="entry name" value="P-loop_NTPase"/>
</dbReference>
<dbReference type="GO" id="GO:0051782">
    <property type="term" value="P:negative regulation of cell division"/>
    <property type="evidence" value="ECO:0007669"/>
    <property type="project" value="TreeGrafter"/>
</dbReference>
<dbReference type="GO" id="GO:0005829">
    <property type="term" value="C:cytosol"/>
    <property type="evidence" value="ECO:0007669"/>
    <property type="project" value="TreeGrafter"/>
</dbReference>
<keyword evidence="1" id="KW-0547">Nucleotide-binding</keyword>
<dbReference type="PANTHER" id="PTHR43384:SF6">
    <property type="entry name" value="SEPTUM SITE-DETERMINING PROTEIN MIND HOMOLOG, CHLOROPLASTIC"/>
    <property type="match status" value="1"/>
</dbReference>
<dbReference type="Gene3D" id="3.40.50.2300">
    <property type="match status" value="1"/>
</dbReference>
<reference evidence="3 4" key="1">
    <citation type="submission" date="2016-04" db="EMBL/GenBank/DDBJ databases">
        <title>Draft genome sequence of freshwater magnetotactic bacteria Magnetospirillum marisnigri SP-1 and Magnetospirillum moscoviense BB-1.</title>
        <authorList>
            <person name="Koziaeva V."/>
            <person name="Dziuba M.V."/>
            <person name="Ivanov T.M."/>
            <person name="Kuznetsov B."/>
            <person name="Grouzdev D.S."/>
        </authorList>
    </citation>
    <scope>NUCLEOTIDE SEQUENCE [LARGE SCALE GENOMIC DNA]</scope>
    <source>
        <strain evidence="3 4">BB-1</strain>
    </source>
</reference>
<organism evidence="3 4">
    <name type="scientific">Magnetospirillum moscoviense</name>
    <dbReference type="NCBI Taxonomy" id="1437059"/>
    <lineage>
        <taxon>Bacteria</taxon>
        <taxon>Pseudomonadati</taxon>
        <taxon>Pseudomonadota</taxon>
        <taxon>Alphaproteobacteria</taxon>
        <taxon>Rhodospirillales</taxon>
        <taxon>Rhodospirillaceae</taxon>
        <taxon>Magnetospirillum</taxon>
    </lineage>
</organism>
<gene>
    <name evidence="3" type="ORF">A6A05_02790</name>
</gene>
<protein>
    <submittedName>
        <fullName evidence="3">Uncharacterized protein</fullName>
    </submittedName>
</protein>
<proteinExistence type="predicted"/>
<dbReference type="OrthoDB" id="9783172at2"/>
<dbReference type="PANTHER" id="PTHR43384">
    <property type="entry name" value="SEPTUM SITE-DETERMINING PROTEIN MIND HOMOLOG, CHLOROPLASTIC-RELATED"/>
    <property type="match status" value="1"/>
</dbReference>
<dbReference type="GO" id="GO:0016887">
    <property type="term" value="F:ATP hydrolysis activity"/>
    <property type="evidence" value="ECO:0007669"/>
    <property type="project" value="TreeGrafter"/>
</dbReference>
<dbReference type="InterPro" id="IPR050625">
    <property type="entry name" value="ParA/MinD_ATPase"/>
</dbReference>
<comment type="caution">
    <text evidence="3">The sequence shown here is derived from an EMBL/GenBank/DDBJ whole genome shotgun (WGS) entry which is preliminary data.</text>
</comment>
<evidence type="ECO:0000256" key="1">
    <source>
        <dbReference type="ARBA" id="ARBA00022741"/>
    </source>
</evidence>
<sequence>MIPKLTLDAFALSPATSAALEYLPGDRAFLRTTLAIQTGGIQAATAHYGRHPSPDILVVESGSDAEGLMAELEALAEMVEPGLKVVVIGTVNDIAIYRRLIGQGVADYLLAPVDGPTLAASVKALFRDPAAAPRGRLIATIGARGGAGASTVAHNVAWALADGAGQDVVLVDLDLAFGTAALAFNLEPRQSVAEALSQPDRLDGVLLDRFMVERGDHLKVLSTAGNLRDFPVVTVDAVEKLVDLARQSAPMVVLDLPHLWTDWTVALLAQADEVLVVARPDLASLRDCRNLLDQLSARRGGETGLRLVLNQRDAARKVQLTAADFQDTLKIKPTACLAYEPQAVGEAANAGQMIAESCGRNHRLSQAFTDLAATIAGRPLPARAAKGLSADRLNELFRRLIPAKATA</sequence>
<dbReference type="SUPFAM" id="SSF52172">
    <property type="entry name" value="CheY-like"/>
    <property type="match status" value="1"/>
</dbReference>
<dbReference type="AlphaFoldDB" id="A0A178MLD2"/>
<dbReference type="GO" id="GO:0005524">
    <property type="term" value="F:ATP binding"/>
    <property type="evidence" value="ECO:0007669"/>
    <property type="project" value="UniProtKB-KW"/>
</dbReference>
<dbReference type="STRING" id="1437059.A6A05_02790"/>
<keyword evidence="2" id="KW-0067">ATP-binding</keyword>
<dbReference type="Proteomes" id="UP000078543">
    <property type="component" value="Unassembled WGS sequence"/>
</dbReference>
<keyword evidence="4" id="KW-1185">Reference proteome</keyword>
<evidence type="ECO:0000313" key="3">
    <source>
        <dbReference type="EMBL" id="OAN48928.1"/>
    </source>
</evidence>
<dbReference type="InterPro" id="IPR011006">
    <property type="entry name" value="CheY-like_superfamily"/>
</dbReference>
<dbReference type="Gene3D" id="3.40.50.300">
    <property type="entry name" value="P-loop containing nucleotide triphosphate hydrolases"/>
    <property type="match status" value="1"/>
</dbReference>
<dbReference type="SUPFAM" id="SSF52540">
    <property type="entry name" value="P-loop containing nucleoside triphosphate hydrolases"/>
    <property type="match status" value="1"/>
</dbReference>
<accession>A0A178MLD2</accession>
<evidence type="ECO:0000256" key="2">
    <source>
        <dbReference type="ARBA" id="ARBA00022840"/>
    </source>
</evidence>
<evidence type="ECO:0000313" key="4">
    <source>
        <dbReference type="Proteomes" id="UP000078543"/>
    </source>
</evidence>
<dbReference type="RefSeq" id="WP_068502019.1">
    <property type="nucleotide sequence ID" value="NZ_LWQU01000152.1"/>
</dbReference>
<dbReference type="GO" id="GO:0009898">
    <property type="term" value="C:cytoplasmic side of plasma membrane"/>
    <property type="evidence" value="ECO:0007669"/>
    <property type="project" value="TreeGrafter"/>
</dbReference>
<name>A0A178MLD2_9PROT</name>